<dbReference type="RefSeq" id="WP_173053166.1">
    <property type="nucleotide sequence ID" value="NZ_BAABGO010000003.1"/>
</dbReference>
<evidence type="ECO:0000313" key="2">
    <source>
        <dbReference type="Proteomes" id="UP000482800"/>
    </source>
</evidence>
<dbReference type="AlphaFoldDB" id="A0A6V8K2D1"/>
<sequence>MDSDDPTARIERLIDFERADVITPMIHPPRPRLVVSGITTIPMEVSLVPLTYVSRPGYRGIQVVGATGDGGGPRPTQPISSVPFTVELDLAGITGTDGVEVVGETKTERIVVPSD</sequence>
<dbReference type="EMBL" id="BLPF01000001">
    <property type="protein sequence ID" value="GFJ76329.1"/>
    <property type="molecule type" value="Genomic_DNA"/>
</dbReference>
<keyword evidence="2" id="KW-1185">Reference proteome</keyword>
<name>A0A6V8K2D1_9ACTN</name>
<gene>
    <name evidence="1" type="ORF">Phou_005090</name>
</gene>
<reference evidence="1 2" key="1">
    <citation type="submission" date="2020-03" db="EMBL/GenBank/DDBJ databases">
        <title>Whole genome shotgun sequence of Phytohabitans houttuyneae NBRC 108639.</title>
        <authorList>
            <person name="Komaki H."/>
            <person name="Tamura T."/>
        </authorList>
    </citation>
    <scope>NUCLEOTIDE SEQUENCE [LARGE SCALE GENOMIC DNA]</scope>
    <source>
        <strain evidence="1 2">NBRC 108639</strain>
    </source>
</reference>
<comment type="caution">
    <text evidence="1">The sequence shown here is derived from an EMBL/GenBank/DDBJ whole genome shotgun (WGS) entry which is preliminary data.</text>
</comment>
<organism evidence="1 2">
    <name type="scientific">Phytohabitans houttuyneae</name>
    <dbReference type="NCBI Taxonomy" id="1076126"/>
    <lineage>
        <taxon>Bacteria</taxon>
        <taxon>Bacillati</taxon>
        <taxon>Actinomycetota</taxon>
        <taxon>Actinomycetes</taxon>
        <taxon>Micromonosporales</taxon>
        <taxon>Micromonosporaceae</taxon>
    </lineage>
</organism>
<dbReference type="Proteomes" id="UP000482800">
    <property type="component" value="Unassembled WGS sequence"/>
</dbReference>
<proteinExistence type="predicted"/>
<accession>A0A6V8K2D1</accession>
<evidence type="ECO:0000313" key="1">
    <source>
        <dbReference type="EMBL" id="GFJ76329.1"/>
    </source>
</evidence>
<protein>
    <submittedName>
        <fullName evidence="1">Uncharacterized protein</fullName>
    </submittedName>
</protein>
<reference evidence="1 2" key="2">
    <citation type="submission" date="2020-03" db="EMBL/GenBank/DDBJ databases">
        <authorList>
            <person name="Ichikawa N."/>
            <person name="Kimura A."/>
            <person name="Kitahashi Y."/>
            <person name="Uohara A."/>
        </authorList>
    </citation>
    <scope>NUCLEOTIDE SEQUENCE [LARGE SCALE GENOMIC DNA]</scope>
    <source>
        <strain evidence="1 2">NBRC 108639</strain>
    </source>
</reference>